<protein>
    <submittedName>
        <fullName evidence="1">Uncharacterized protein</fullName>
    </submittedName>
</protein>
<keyword evidence="2" id="KW-1185">Reference proteome</keyword>
<dbReference type="EMBL" id="CAWUPB010001195">
    <property type="protein sequence ID" value="CAK7355132.1"/>
    <property type="molecule type" value="Genomic_DNA"/>
</dbReference>
<proteinExistence type="predicted"/>
<evidence type="ECO:0000313" key="1">
    <source>
        <dbReference type="EMBL" id="CAK7355132.1"/>
    </source>
</evidence>
<name>A0AAV1SNT3_9ROSI</name>
<evidence type="ECO:0000313" key="2">
    <source>
        <dbReference type="Proteomes" id="UP001314170"/>
    </source>
</evidence>
<comment type="caution">
    <text evidence="1">The sequence shown here is derived from an EMBL/GenBank/DDBJ whole genome shotgun (WGS) entry which is preliminary data.</text>
</comment>
<accession>A0AAV1SNT3</accession>
<gene>
    <name evidence="1" type="ORF">DCAF_LOCUS25512</name>
</gene>
<reference evidence="1 2" key="1">
    <citation type="submission" date="2024-01" db="EMBL/GenBank/DDBJ databases">
        <authorList>
            <person name="Waweru B."/>
        </authorList>
    </citation>
    <scope>NUCLEOTIDE SEQUENCE [LARGE SCALE GENOMIC DNA]</scope>
</reference>
<organism evidence="1 2">
    <name type="scientific">Dovyalis caffra</name>
    <dbReference type="NCBI Taxonomy" id="77055"/>
    <lineage>
        <taxon>Eukaryota</taxon>
        <taxon>Viridiplantae</taxon>
        <taxon>Streptophyta</taxon>
        <taxon>Embryophyta</taxon>
        <taxon>Tracheophyta</taxon>
        <taxon>Spermatophyta</taxon>
        <taxon>Magnoliopsida</taxon>
        <taxon>eudicotyledons</taxon>
        <taxon>Gunneridae</taxon>
        <taxon>Pentapetalae</taxon>
        <taxon>rosids</taxon>
        <taxon>fabids</taxon>
        <taxon>Malpighiales</taxon>
        <taxon>Salicaceae</taxon>
        <taxon>Flacourtieae</taxon>
        <taxon>Dovyalis</taxon>
    </lineage>
</organism>
<sequence>MCYDSGETIECRGRCRVVLVEMTIVVVVIGGWQLRDKLRSCKVEFMGCEIVNLGKRLRAIKEMDAIGGKAASGGRFCLVKQAEIIDLGKTSCLDFAGVGWYRWRS</sequence>
<dbReference type="Proteomes" id="UP001314170">
    <property type="component" value="Unassembled WGS sequence"/>
</dbReference>
<dbReference type="AlphaFoldDB" id="A0AAV1SNT3"/>